<keyword evidence="1" id="KW-0175">Coiled coil</keyword>
<evidence type="ECO:0000313" key="2">
    <source>
        <dbReference type="EMBL" id="KAF2865836.1"/>
    </source>
</evidence>
<evidence type="ECO:0000256" key="1">
    <source>
        <dbReference type="SAM" id="Coils"/>
    </source>
</evidence>
<feature type="coiled-coil region" evidence="1">
    <location>
        <begin position="97"/>
        <end position="124"/>
    </location>
</feature>
<evidence type="ECO:0008006" key="4">
    <source>
        <dbReference type="Google" id="ProtNLM"/>
    </source>
</evidence>
<comment type="caution">
    <text evidence="2">The sequence shown here is derived from an EMBL/GenBank/DDBJ whole genome shotgun (WGS) entry which is preliminary data.</text>
</comment>
<dbReference type="OrthoDB" id="3682662at2759"/>
<name>A0A7C8M1C2_9PLEO</name>
<organism evidence="2 3">
    <name type="scientific">Massariosphaeria phaeospora</name>
    <dbReference type="NCBI Taxonomy" id="100035"/>
    <lineage>
        <taxon>Eukaryota</taxon>
        <taxon>Fungi</taxon>
        <taxon>Dikarya</taxon>
        <taxon>Ascomycota</taxon>
        <taxon>Pezizomycotina</taxon>
        <taxon>Dothideomycetes</taxon>
        <taxon>Pleosporomycetidae</taxon>
        <taxon>Pleosporales</taxon>
        <taxon>Pleosporales incertae sedis</taxon>
        <taxon>Massariosphaeria</taxon>
    </lineage>
</organism>
<accession>A0A7C8M1C2</accession>
<keyword evidence="3" id="KW-1185">Reference proteome</keyword>
<dbReference type="Proteomes" id="UP000481861">
    <property type="component" value="Unassembled WGS sequence"/>
</dbReference>
<proteinExistence type="predicted"/>
<evidence type="ECO:0000313" key="3">
    <source>
        <dbReference type="Proteomes" id="UP000481861"/>
    </source>
</evidence>
<sequence>MTSILIPHGENILSALEKLDHQNDKIVSHYRDLSKLLHCAETPRPAFQREATGIQLRRAISKLEHEIVKHREITNGITLQDMAEVYRVAGRTHEEACLEATNDINALERGLQQVEETLGEVKATLKCAGGELGE</sequence>
<protein>
    <recommendedName>
        <fullName evidence="4">Fungal N-terminal domain-containing protein</fullName>
    </recommendedName>
</protein>
<reference evidence="2 3" key="1">
    <citation type="submission" date="2020-01" db="EMBL/GenBank/DDBJ databases">
        <authorList>
            <consortium name="DOE Joint Genome Institute"/>
            <person name="Haridas S."/>
            <person name="Albert R."/>
            <person name="Binder M."/>
            <person name="Bloem J."/>
            <person name="Labutti K."/>
            <person name="Salamov A."/>
            <person name="Andreopoulos B."/>
            <person name="Baker S.E."/>
            <person name="Barry K."/>
            <person name="Bills G."/>
            <person name="Bluhm B.H."/>
            <person name="Cannon C."/>
            <person name="Castanera R."/>
            <person name="Culley D.E."/>
            <person name="Daum C."/>
            <person name="Ezra D."/>
            <person name="Gonzalez J.B."/>
            <person name="Henrissat B."/>
            <person name="Kuo A."/>
            <person name="Liang C."/>
            <person name="Lipzen A."/>
            <person name="Lutzoni F."/>
            <person name="Magnuson J."/>
            <person name="Mondo S."/>
            <person name="Nolan M."/>
            <person name="Ohm R."/>
            <person name="Pangilinan J."/>
            <person name="Park H.-J.H."/>
            <person name="Ramirez L."/>
            <person name="Alfaro M."/>
            <person name="Sun H."/>
            <person name="Tritt A."/>
            <person name="Yoshinaga Y."/>
            <person name="Zwiers L.-H.L."/>
            <person name="Turgeon B.G."/>
            <person name="Goodwin S.B."/>
            <person name="Spatafora J.W."/>
            <person name="Crous P.W."/>
            <person name="Grigoriev I.V."/>
        </authorList>
    </citation>
    <scope>NUCLEOTIDE SEQUENCE [LARGE SCALE GENOMIC DNA]</scope>
    <source>
        <strain evidence="2 3">CBS 611.86</strain>
    </source>
</reference>
<gene>
    <name evidence="2" type="ORF">BDV95DRAFT_612410</name>
</gene>
<dbReference type="EMBL" id="JAADJZ010000031">
    <property type="protein sequence ID" value="KAF2865836.1"/>
    <property type="molecule type" value="Genomic_DNA"/>
</dbReference>
<dbReference type="AlphaFoldDB" id="A0A7C8M1C2"/>